<keyword evidence="3" id="KW-1185">Reference proteome</keyword>
<proteinExistence type="predicted"/>
<name>A0A4Y2E2V1_ARAVE</name>
<feature type="compositionally biased region" description="Basic and acidic residues" evidence="1">
    <location>
        <begin position="61"/>
        <end position="71"/>
    </location>
</feature>
<sequence length="82" mass="9448">MPASYAPLVLGMMPKEEMKRDFVWESYKNGPFRSIPRPRNSSFIQYLTVLPQFGGAAYKRLDANEKSERQKKFGSYPSKPLS</sequence>
<accession>A0A4Y2E2V1</accession>
<comment type="caution">
    <text evidence="2">The sequence shown here is derived from an EMBL/GenBank/DDBJ whole genome shotgun (WGS) entry which is preliminary data.</text>
</comment>
<evidence type="ECO:0000256" key="1">
    <source>
        <dbReference type="SAM" id="MobiDB-lite"/>
    </source>
</evidence>
<gene>
    <name evidence="2" type="ORF">AVEN_159919_1</name>
</gene>
<evidence type="ECO:0000313" key="3">
    <source>
        <dbReference type="Proteomes" id="UP000499080"/>
    </source>
</evidence>
<dbReference type="Proteomes" id="UP000499080">
    <property type="component" value="Unassembled WGS sequence"/>
</dbReference>
<reference evidence="2 3" key="1">
    <citation type="journal article" date="2019" name="Sci. Rep.">
        <title>Orb-weaving spider Araneus ventricosus genome elucidates the spidroin gene catalogue.</title>
        <authorList>
            <person name="Kono N."/>
            <person name="Nakamura H."/>
            <person name="Ohtoshi R."/>
            <person name="Moran D.A.P."/>
            <person name="Shinohara A."/>
            <person name="Yoshida Y."/>
            <person name="Fujiwara M."/>
            <person name="Mori M."/>
            <person name="Tomita M."/>
            <person name="Arakawa K."/>
        </authorList>
    </citation>
    <scope>NUCLEOTIDE SEQUENCE [LARGE SCALE GENOMIC DNA]</scope>
</reference>
<feature type="region of interest" description="Disordered" evidence="1">
    <location>
        <begin position="61"/>
        <end position="82"/>
    </location>
</feature>
<evidence type="ECO:0000313" key="2">
    <source>
        <dbReference type="EMBL" id="GBM23251.1"/>
    </source>
</evidence>
<protein>
    <submittedName>
        <fullName evidence="2">Uncharacterized protein</fullName>
    </submittedName>
</protein>
<organism evidence="2 3">
    <name type="scientific">Araneus ventricosus</name>
    <name type="common">Orbweaver spider</name>
    <name type="synonym">Epeira ventricosa</name>
    <dbReference type="NCBI Taxonomy" id="182803"/>
    <lineage>
        <taxon>Eukaryota</taxon>
        <taxon>Metazoa</taxon>
        <taxon>Ecdysozoa</taxon>
        <taxon>Arthropoda</taxon>
        <taxon>Chelicerata</taxon>
        <taxon>Arachnida</taxon>
        <taxon>Araneae</taxon>
        <taxon>Araneomorphae</taxon>
        <taxon>Entelegynae</taxon>
        <taxon>Araneoidea</taxon>
        <taxon>Araneidae</taxon>
        <taxon>Araneus</taxon>
    </lineage>
</organism>
<dbReference type="EMBL" id="BGPR01000494">
    <property type="protein sequence ID" value="GBM23251.1"/>
    <property type="molecule type" value="Genomic_DNA"/>
</dbReference>
<dbReference type="AlphaFoldDB" id="A0A4Y2E2V1"/>